<reference evidence="2 3" key="1">
    <citation type="journal article" date="2020" name="Nature">
        <title>Six reference-quality genomes reveal evolution of bat adaptations.</title>
        <authorList>
            <person name="Jebb D."/>
            <person name="Huang Z."/>
            <person name="Pippel M."/>
            <person name="Hughes G.M."/>
            <person name="Lavrichenko K."/>
            <person name="Devanna P."/>
            <person name="Winkler S."/>
            <person name="Jermiin L.S."/>
            <person name="Skirmuntt E.C."/>
            <person name="Katzourakis A."/>
            <person name="Burkitt-Gray L."/>
            <person name="Ray D.A."/>
            <person name="Sullivan K.A.M."/>
            <person name="Roscito J.G."/>
            <person name="Kirilenko B.M."/>
            <person name="Davalos L.M."/>
            <person name="Corthals A.P."/>
            <person name="Power M.L."/>
            <person name="Jones G."/>
            <person name="Ransome R.D."/>
            <person name="Dechmann D.K.N."/>
            <person name="Locatelli A.G."/>
            <person name="Puechmaille S.J."/>
            <person name="Fedrigo O."/>
            <person name="Jarvis E.D."/>
            <person name="Hiller M."/>
            <person name="Vernes S.C."/>
            <person name="Myers E.W."/>
            <person name="Teeling E.C."/>
        </authorList>
    </citation>
    <scope>NUCLEOTIDE SEQUENCE [LARGE SCALE GENOMIC DNA]</scope>
    <source>
        <strain evidence="2">Bat1K_MPI-CBG_1</strain>
    </source>
</reference>
<name>A0A834BJW3_9CHIR</name>
<protein>
    <submittedName>
        <fullName evidence="2">Uncharacterized protein</fullName>
    </submittedName>
</protein>
<proteinExistence type="predicted"/>
<feature type="compositionally biased region" description="Basic and acidic residues" evidence="1">
    <location>
        <begin position="51"/>
        <end position="69"/>
    </location>
</feature>
<feature type="region of interest" description="Disordered" evidence="1">
    <location>
        <begin position="51"/>
        <end position="72"/>
    </location>
</feature>
<organism evidence="2 3">
    <name type="scientific">Phyllostomus discolor</name>
    <name type="common">pale spear-nosed bat</name>
    <dbReference type="NCBI Taxonomy" id="89673"/>
    <lineage>
        <taxon>Eukaryota</taxon>
        <taxon>Metazoa</taxon>
        <taxon>Chordata</taxon>
        <taxon>Craniata</taxon>
        <taxon>Vertebrata</taxon>
        <taxon>Euteleostomi</taxon>
        <taxon>Mammalia</taxon>
        <taxon>Eutheria</taxon>
        <taxon>Laurasiatheria</taxon>
        <taxon>Chiroptera</taxon>
        <taxon>Yangochiroptera</taxon>
        <taxon>Phyllostomidae</taxon>
        <taxon>Phyllostominae</taxon>
        <taxon>Phyllostomus</taxon>
    </lineage>
</organism>
<dbReference type="EMBL" id="JABVXQ010000001">
    <property type="protein sequence ID" value="KAF6131078.1"/>
    <property type="molecule type" value="Genomic_DNA"/>
</dbReference>
<dbReference type="Proteomes" id="UP000664940">
    <property type="component" value="Unassembled WGS sequence"/>
</dbReference>
<comment type="caution">
    <text evidence="2">The sequence shown here is derived from an EMBL/GenBank/DDBJ whole genome shotgun (WGS) entry which is preliminary data.</text>
</comment>
<gene>
    <name evidence="2" type="ORF">HJG60_007979</name>
</gene>
<evidence type="ECO:0000313" key="2">
    <source>
        <dbReference type="EMBL" id="KAF6131078.1"/>
    </source>
</evidence>
<sequence>MKRLCVKIEALIVDMFKSWMGTAVLRLTRGQGPERKSGLFCGYPNTRKASPVEEKWKQEQHSSEPEARGRFNIPVVPETLTNHCFKKGPETNMQCKREARQMLASPLRTHIMEMACATITSSFYVW</sequence>
<evidence type="ECO:0000313" key="3">
    <source>
        <dbReference type="Proteomes" id="UP000664940"/>
    </source>
</evidence>
<accession>A0A834BJW3</accession>
<evidence type="ECO:0000256" key="1">
    <source>
        <dbReference type="SAM" id="MobiDB-lite"/>
    </source>
</evidence>
<dbReference type="AlphaFoldDB" id="A0A834BJW3"/>